<reference evidence="1" key="2">
    <citation type="submission" date="2025-09" db="UniProtKB">
        <authorList>
            <consortium name="Ensembl"/>
        </authorList>
    </citation>
    <scope>IDENTIFICATION</scope>
</reference>
<organism evidence="1">
    <name type="scientific">Petromyzon marinus</name>
    <name type="common">Sea lamprey</name>
    <dbReference type="NCBI Taxonomy" id="7757"/>
    <lineage>
        <taxon>Eukaryota</taxon>
        <taxon>Metazoa</taxon>
        <taxon>Chordata</taxon>
        <taxon>Craniata</taxon>
        <taxon>Vertebrata</taxon>
        <taxon>Cyclostomata</taxon>
        <taxon>Hyperoartia</taxon>
        <taxon>Petromyzontiformes</taxon>
        <taxon>Petromyzontidae</taxon>
        <taxon>Petromyzon</taxon>
    </lineage>
</organism>
<protein>
    <recommendedName>
        <fullName evidence="2">Variable lymphocyte receptor B cassette</fullName>
    </recommendedName>
</protein>
<sequence length="30" mass="3304">MHASARKLPTLTHFGLDINQLKSIGVRLVS</sequence>
<proteinExistence type="predicted"/>
<reference evidence="1" key="1">
    <citation type="submission" date="2025-08" db="UniProtKB">
        <authorList>
            <consortium name="Ensembl"/>
        </authorList>
    </citation>
    <scope>IDENTIFICATION</scope>
</reference>
<name>S4S1E3_PETMA</name>
<dbReference type="Ensembl" id="ENSPMAT00000011331.1">
    <property type="protein sequence ID" value="ENSPMAP00000011285.1"/>
    <property type="gene ID" value="ENSPMAG00000010304.1"/>
</dbReference>
<evidence type="ECO:0000313" key="1">
    <source>
        <dbReference type="Ensembl" id="ENSPMAP00000011285.1"/>
    </source>
</evidence>
<evidence type="ECO:0008006" key="2">
    <source>
        <dbReference type="Google" id="ProtNLM"/>
    </source>
</evidence>
<dbReference type="HOGENOM" id="CLU_3408092_0_0_1"/>
<accession>S4S1E3</accession>